<keyword evidence="4 5" id="KW-0694">RNA-binding</keyword>
<evidence type="ECO:0000256" key="6">
    <source>
        <dbReference type="SAM" id="MobiDB-lite"/>
    </source>
</evidence>
<comment type="function">
    <text evidence="5">3'-5'-exoribonuclease that specifically recognizes RNAs polyuridylated at their 3' end and mediates their degradation. Component of an exosome-independent RNA degradation pathway that mediates degradation of cytoplasmic mRNAs that have been deadenylated and subsequently uridylated at their 3'.</text>
</comment>
<dbReference type="GO" id="GO:0003723">
    <property type="term" value="F:RNA binding"/>
    <property type="evidence" value="ECO:0007669"/>
    <property type="project" value="UniProtKB-KW"/>
</dbReference>
<dbReference type="FunFam" id="2.40.50.700:FF:000005">
    <property type="entry name" value="DIS3-like exonuclease 2"/>
    <property type="match status" value="1"/>
</dbReference>
<dbReference type="SMART" id="SM00955">
    <property type="entry name" value="RNB"/>
    <property type="match status" value="1"/>
</dbReference>
<feature type="compositionally biased region" description="Basic residues" evidence="6">
    <location>
        <begin position="23"/>
        <end position="33"/>
    </location>
</feature>
<dbReference type="Proteomes" id="UP000189703">
    <property type="component" value="Unplaced"/>
</dbReference>
<accession>A0A1U8B924</accession>
<dbReference type="InterPro" id="IPR050180">
    <property type="entry name" value="RNR_Ribonuclease"/>
</dbReference>
<dbReference type="SUPFAM" id="SSF50249">
    <property type="entry name" value="Nucleic acid-binding proteins"/>
    <property type="match status" value="3"/>
</dbReference>
<name>A0A1U8B924_NELNU</name>
<dbReference type="FunCoup" id="A0A1U8B924">
    <property type="interactions" value="3565"/>
</dbReference>
<evidence type="ECO:0000259" key="7">
    <source>
        <dbReference type="SMART" id="SM00955"/>
    </source>
</evidence>
<feature type="region of interest" description="Disordered" evidence="6">
    <location>
        <begin position="1"/>
        <end position="58"/>
    </location>
</feature>
<keyword evidence="5" id="KW-0378">Hydrolase</keyword>
<dbReference type="Gene3D" id="2.40.50.700">
    <property type="match status" value="1"/>
</dbReference>
<proteinExistence type="inferred from homology"/>
<dbReference type="GO" id="GO:0000932">
    <property type="term" value="C:P-body"/>
    <property type="evidence" value="ECO:0000318"/>
    <property type="project" value="GO_Central"/>
</dbReference>
<dbReference type="KEGG" id="nnu:104608511"/>
<sequence length="1142" mass="127320">MRGMAEQQQVVVIERIDDGEKEKKKKRRSRRSKQNPVVSGSGDSSVSGMRGEASGLGNSNTLNYVTSSMGTYSSQQYQLDAHALVNNGPGKASDIAFSSLPTMRILGEESLVQEGNMQDPHFFQSDPGVTMYSKSCPEPICQEEANESIMNKENLPSRKPEAYTVMQRKYFDSHWSIEAVNEAIERGDLFKASFRVNAYNRIEAYCTIDGIPTDVLISGIAAQNRAVEGDVIAVQLDPFTCWTRLKGSSGNVDDSTLMDGCNALPEAVDVLSDNYKGKDKIDFELEDTSRGNGFLCPDKGWHHQNRAFVGEAVHLDLRIGPKSYCYESNGHNSPALDPSNAVCSLSKNELLNSIEKICALISSFPSKRPTGRVVAILEKSPRRDAVVGFLGVKQWLSYREGYKKEPKKNKNSLSFSNREYIQLTPTDPKFPKMAVSVKSLPDCINKRLRKGDATVEMELVAAKIDDWKEESILPQAHVMHILGRGGEIESNIAAILFQYTITSAEFSVESLSCLPKIPWEIPVKELERRKDLRNLCTFTIDPSTATDLDDALSVERLSDDIFRVGVHIADVSYFVLPDTSLDIEAQMRSTSVYLLQHKLPMLPSLLSENLGSLIPGVDKLAFSIFWDISNAGNIVDRWIGRTVIRSCCKLSYAHAQDIIDGLVDVENPTIFRNRFPELCGPFTWCDVVRSVESLNKISKTLSENRFKDGALKLESSKLVFLFDECGIPCDSMLCERKDSNFLVEEFMLLANRTVAEVISRAFPSCALLRRHPEPNTRKLRDFGAFCRKHGLELDTSSSGQLHLSLEKIREKLQDDPVLFDILISYASKPMQLAKYFCSGDLKDRANEWSHYSLAIPLYTHFTSPLRRYPDIVVHRTLAAAMEAEDMYLRGQKTLLKSINGETVARRCFTSTYFDKDAILSKEAQEALSAAAAKHKVPCAEKLADVAAYCNERKLCSKHAEDAGDKLYMWALLKNKETLFSEAKVLGLGSKFMSIYIHKLAIERRIYYDEVEGLTVEWLETTSVLVLDLCTSKRPQKRGSPSKRRALEEVAWVTSLCDLKLEQGVFENGNHEGGTNKEGVVSIPSKDYSTASEPDISVGSGISPAVFPLTVRLLSTIPVVLHAVGGDDGPLDIGARLYMSSYF</sequence>
<dbReference type="GeneID" id="104608511"/>
<dbReference type="RefSeq" id="XP_010272835.1">
    <property type="nucleotide sequence ID" value="XM_010274533.2"/>
</dbReference>
<comment type="cofactor">
    <cofactor evidence="5">
        <name>Mg(2+)</name>
        <dbReference type="ChEBI" id="CHEBI:18420"/>
    </cofactor>
    <cofactor evidence="5">
        <name>Mn(2+)</name>
        <dbReference type="ChEBI" id="CHEBI:29035"/>
    </cofactor>
</comment>
<dbReference type="Pfam" id="PF00773">
    <property type="entry name" value="RNB"/>
    <property type="match status" value="1"/>
</dbReference>
<dbReference type="InterPro" id="IPR041505">
    <property type="entry name" value="Dis3_CSD2"/>
</dbReference>
<feature type="binding site" evidence="5">
    <location>
        <position position="541"/>
    </location>
    <ligand>
        <name>Mg(2+)</name>
        <dbReference type="ChEBI" id="CHEBI:18420"/>
    </ligand>
</feature>
<feature type="compositionally biased region" description="Low complexity" evidence="6">
    <location>
        <begin position="37"/>
        <end position="48"/>
    </location>
</feature>
<evidence type="ECO:0000313" key="9">
    <source>
        <dbReference type="RefSeq" id="XP_010272835.1"/>
    </source>
</evidence>
<dbReference type="InParanoid" id="A0A1U8B924"/>
<feature type="domain" description="RNB" evidence="7">
    <location>
        <begin position="529"/>
        <end position="883"/>
    </location>
</feature>
<organism evidence="8 9">
    <name type="scientific">Nelumbo nucifera</name>
    <name type="common">Sacred lotus</name>
    <dbReference type="NCBI Taxonomy" id="4432"/>
    <lineage>
        <taxon>Eukaryota</taxon>
        <taxon>Viridiplantae</taxon>
        <taxon>Streptophyta</taxon>
        <taxon>Embryophyta</taxon>
        <taxon>Tracheophyta</taxon>
        <taxon>Spermatophyta</taxon>
        <taxon>Magnoliopsida</taxon>
        <taxon>Proteales</taxon>
        <taxon>Nelumbonaceae</taxon>
        <taxon>Nelumbo</taxon>
    </lineage>
</organism>
<dbReference type="EC" id="3.1.13.-" evidence="5"/>
<dbReference type="PROSITE" id="PS01175">
    <property type="entry name" value="RIBONUCLEASE_II"/>
    <property type="match status" value="1"/>
</dbReference>
<keyword evidence="8" id="KW-1185">Reference proteome</keyword>
<keyword evidence="1 5" id="KW-0963">Cytoplasm</keyword>
<dbReference type="InterPro" id="IPR022966">
    <property type="entry name" value="RNase_II/R_CS"/>
</dbReference>
<keyword evidence="5" id="KW-0540">Nuclease</keyword>
<dbReference type="InterPro" id="IPR001900">
    <property type="entry name" value="RNase_II/R"/>
</dbReference>
<dbReference type="GO" id="GO:0000956">
    <property type="term" value="P:nuclear-transcribed mRNA catabolic process"/>
    <property type="evidence" value="ECO:0007669"/>
    <property type="project" value="UniProtKB-UniRule"/>
</dbReference>
<evidence type="ECO:0000256" key="4">
    <source>
        <dbReference type="ARBA" id="ARBA00022884"/>
    </source>
</evidence>
<gene>
    <name evidence="9" type="primary">LOC104608511</name>
</gene>
<keyword evidence="3 5" id="KW-0460">Magnesium</keyword>
<dbReference type="OMA" id="YCKSIAG"/>
<dbReference type="GO" id="GO:0046872">
    <property type="term" value="F:metal ion binding"/>
    <property type="evidence" value="ECO:0007669"/>
    <property type="project" value="UniProtKB-KW"/>
</dbReference>
<dbReference type="InterPro" id="IPR012340">
    <property type="entry name" value="NA-bd_OB-fold"/>
</dbReference>
<dbReference type="AlphaFoldDB" id="A0A1U8B924"/>
<keyword evidence="2 5" id="KW-0479">Metal-binding</keyword>
<dbReference type="GO" id="GO:1990074">
    <property type="term" value="P:polyuridylation-dependent mRNA catabolic process"/>
    <property type="evidence" value="ECO:0007669"/>
    <property type="project" value="UniProtKB-UniRule"/>
</dbReference>
<reference evidence="9" key="1">
    <citation type="submission" date="2025-08" db="UniProtKB">
        <authorList>
            <consortium name="RefSeq"/>
        </authorList>
    </citation>
    <scope>IDENTIFICATION</scope>
</reference>
<feature type="site" description="Important for catalytic activity" evidence="5">
    <location>
        <position position="549"/>
    </location>
</feature>
<evidence type="ECO:0000313" key="8">
    <source>
        <dbReference type="Proteomes" id="UP000189703"/>
    </source>
</evidence>
<dbReference type="Pfam" id="PF17849">
    <property type="entry name" value="OB_Dis3"/>
    <property type="match status" value="1"/>
</dbReference>
<keyword evidence="5" id="KW-0464">Manganese</keyword>
<dbReference type="FunFam" id="2.40.50.690:FF:000007">
    <property type="entry name" value="DIS3-like exonuclease 2"/>
    <property type="match status" value="1"/>
</dbReference>
<dbReference type="InterPro" id="IPR028591">
    <property type="entry name" value="DIS3L2"/>
</dbReference>
<comment type="similarity">
    <text evidence="5">Belongs to the RNR ribonuclease family. DIS3L2 subfamily.</text>
</comment>
<dbReference type="GO" id="GO:0006402">
    <property type="term" value="P:mRNA catabolic process"/>
    <property type="evidence" value="ECO:0000318"/>
    <property type="project" value="GO_Central"/>
</dbReference>
<dbReference type="Gene3D" id="2.40.50.690">
    <property type="match status" value="1"/>
</dbReference>
<dbReference type="PANTHER" id="PTHR23355:SF9">
    <property type="entry name" value="DIS3-LIKE EXONUCLEASE 2"/>
    <property type="match status" value="1"/>
</dbReference>
<evidence type="ECO:0000256" key="2">
    <source>
        <dbReference type="ARBA" id="ARBA00022723"/>
    </source>
</evidence>
<evidence type="ECO:0000256" key="1">
    <source>
        <dbReference type="ARBA" id="ARBA00022490"/>
    </source>
</evidence>
<feature type="compositionally biased region" description="Polar residues" evidence="6">
    <location>
        <begin position="1"/>
        <end position="10"/>
    </location>
</feature>
<dbReference type="PANTHER" id="PTHR23355">
    <property type="entry name" value="RIBONUCLEASE"/>
    <property type="match status" value="1"/>
</dbReference>
<keyword evidence="5" id="KW-0269">Exonuclease</keyword>
<comment type="subcellular location">
    <subcellularLocation>
        <location evidence="5">Cytoplasm</location>
    </subcellularLocation>
    <subcellularLocation>
        <location evidence="5">Cytoplasm</location>
        <location evidence="5">P-body</location>
    </subcellularLocation>
</comment>
<evidence type="ECO:0000256" key="3">
    <source>
        <dbReference type="ARBA" id="ARBA00022842"/>
    </source>
</evidence>
<dbReference type="HAMAP" id="MF_03045">
    <property type="entry name" value="DIS3L2"/>
    <property type="match status" value="1"/>
</dbReference>
<dbReference type="GO" id="GO:0000175">
    <property type="term" value="F:3'-5'-RNA exonuclease activity"/>
    <property type="evidence" value="ECO:0000318"/>
    <property type="project" value="GO_Central"/>
</dbReference>
<feature type="binding site" evidence="5">
    <location>
        <position position="550"/>
    </location>
    <ligand>
        <name>Mg(2+)</name>
        <dbReference type="ChEBI" id="CHEBI:18420"/>
    </ligand>
</feature>
<dbReference type="STRING" id="4432.A0A1U8B924"/>
<dbReference type="eggNOG" id="KOG2102">
    <property type="taxonomic scope" value="Eukaryota"/>
</dbReference>
<dbReference type="OrthoDB" id="372421at2759"/>
<protein>
    <recommendedName>
        <fullName evidence="5">DIS3-like exonuclease 2</fullName>
        <ecNumber evidence="5">3.1.13.-</ecNumber>
    </recommendedName>
</protein>
<evidence type="ECO:0000256" key="5">
    <source>
        <dbReference type="HAMAP-Rule" id="MF_03045"/>
    </source>
</evidence>